<dbReference type="UniPathway" id="UPA00068">
    <property type="reaction ID" value="UER00114"/>
</dbReference>
<dbReference type="SUPFAM" id="SSF48557">
    <property type="entry name" value="L-aspartase-like"/>
    <property type="match status" value="1"/>
</dbReference>
<feature type="domain" description="Argininosuccinate lyase C-terminal" evidence="8">
    <location>
        <begin position="365"/>
        <end position="433"/>
    </location>
</feature>
<keyword evidence="10" id="KW-1185">Reference proteome</keyword>
<dbReference type="HAMAP" id="MF_00006">
    <property type="entry name" value="Arg_succ_lyase"/>
    <property type="match status" value="1"/>
</dbReference>
<feature type="domain" description="Fumarate lyase N-terminal" evidence="7">
    <location>
        <begin position="8"/>
        <end position="302"/>
    </location>
</feature>
<keyword evidence="3 6" id="KW-0055">Arginine biosynthesis</keyword>
<dbReference type="InterPro" id="IPR020557">
    <property type="entry name" value="Fumarate_lyase_CS"/>
</dbReference>
<evidence type="ECO:0000256" key="4">
    <source>
        <dbReference type="ARBA" id="ARBA00022605"/>
    </source>
</evidence>
<evidence type="ECO:0000313" key="9">
    <source>
        <dbReference type="EMBL" id="KHM52982.1"/>
    </source>
</evidence>
<comment type="similarity">
    <text evidence="6">Belongs to the lyase 1 family. Argininosuccinate lyase subfamily.</text>
</comment>
<evidence type="ECO:0000256" key="2">
    <source>
        <dbReference type="ARBA" id="ARBA00012338"/>
    </source>
</evidence>
<evidence type="ECO:0000256" key="5">
    <source>
        <dbReference type="ARBA" id="ARBA00023239"/>
    </source>
</evidence>
<sequence>MAEQLWGGRFSKSTDEMINDFQASIDFDKRMYAEDIAGSIAHATMLAKVGIISEADRDAIIAGLKDIYEKIEEGNFSFEVALEDIHMNIEKRLTDAIGDAGGRLHTARSRNDQVALDTHMFIRRQVVEVQKLILDMQKALVETAEKYSDVIMPGYTHLQRAQPVLFSHHMMAYFSMLKRDFDRFVGVYERCDIMPLGAGALAGTTFPIDRKYVAEQLNFENIYSNSLDAVSDRDYIMEFLSAASILMVHLSRLSEETILWCSREFFFIELDDAHCTGSSMMPQKKNPDVSELVRGKTGRVVGHLMAMLSTVKGLPLAYNKDLQEDKEGIFDTIDTIKFSLAVYARILRGMKVRPEVMRRAVAEDFSNATDLADYLVKKGMPFRQAHAVSGKAVHHCIEENKWLADMSMTEFKDLSDLFDEDIYDAISPETCVKNRNSYGGTSYGQVEMQLQQAHGIMDLESAVVDDKTNKQVTVKP</sequence>
<gene>
    <name evidence="6" type="primary">argH</name>
    <name evidence="9" type="ORF">NZ47_01380</name>
</gene>
<dbReference type="Proteomes" id="UP000030993">
    <property type="component" value="Unassembled WGS sequence"/>
</dbReference>
<dbReference type="InterPro" id="IPR000362">
    <property type="entry name" value="Fumarate_lyase_fam"/>
</dbReference>
<dbReference type="Pfam" id="PF00206">
    <property type="entry name" value="Lyase_1"/>
    <property type="match status" value="1"/>
</dbReference>
<keyword evidence="6" id="KW-0963">Cytoplasm</keyword>
<dbReference type="NCBIfam" id="TIGR00838">
    <property type="entry name" value="argH"/>
    <property type="match status" value="1"/>
</dbReference>
<dbReference type="AlphaFoldDB" id="A0A0B2K4H5"/>
<protein>
    <recommendedName>
        <fullName evidence="2 6">Argininosuccinate lyase</fullName>
        <shortName evidence="6">ASAL</shortName>
        <ecNumber evidence="2 6">4.3.2.1</ecNumber>
    </recommendedName>
    <alternativeName>
        <fullName evidence="6">Arginosuccinase</fullName>
    </alternativeName>
</protein>
<dbReference type="PRINTS" id="PR00149">
    <property type="entry name" value="FUMRATELYASE"/>
</dbReference>
<comment type="caution">
    <text evidence="9">The sequence shown here is derived from an EMBL/GenBank/DDBJ whole genome shotgun (WGS) entry which is preliminary data.</text>
</comment>
<dbReference type="InterPro" id="IPR029419">
    <property type="entry name" value="Arg_succ_lyase_C"/>
</dbReference>
<dbReference type="PANTHER" id="PTHR43814">
    <property type="entry name" value="ARGININOSUCCINATE LYASE"/>
    <property type="match status" value="1"/>
</dbReference>
<dbReference type="eggNOG" id="COG0165">
    <property type="taxonomic scope" value="Bacteria"/>
</dbReference>
<dbReference type="FunFam" id="1.20.200.10:FF:000015">
    <property type="entry name" value="argininosuccinate lyase isoform X2"/>
    <property type="match status" value="1"/>
</dbReference>
<dbReference type="Gene3D" id="1.20.200.10">
    <property type="entry name" value="Fumarase/aspartase (Central domain)"/>
    <property type="match status" value="1"/>
</dbReference>
<dbReference type="CDD" id="cd01359">
    <property type="entry name" value="Argininosuccinate_lyase"/>
    <property type="match status" value="1"/>
</dbReference>
<dbReference type="STRING" id="82374.NZ47_01380"/>
<dbReference type="PANTHER" id="PTHR43814:SF1">
    <property type="entry name" value="ARGININOSUCCINATE LYASE"/>
    <property type="match status" value="1"/>
</dbReference>
<dbReference type="InterPro" id="IPR009049">
    <property type="entry name" value="Argininosuccinate_lyase"/>
</dbReference>
<dbReference type="FunFam" id="1.10.275.10:FF:000002">
    <property type="entry name" value="Argininosuccinate lyase"/>
    <property type="match status" value="1"/>
</dbReference>
<name>A0A0B2K4H5_9FIRM</name>
<dbReference type="InterPro" id="IPR024083">
    <property type="entry name" value="Fumarase/histidase_N"/>
</dbReference>
<dbReference type="Gene3D" id="1.10.275.10">
    <property type="entry name" value="Fumarase/aspartase (N-terminal domain)"/>
    <property type="match status" value="1"/>
</dbReference>
<evidence type="ECO:0000256" key="1">
    <source>
        <dbReference type="ARBA" id="ARBA00004941"/>
    </source>
</evidence>
<dbReference type="FunFam" id="1.10.40.30:FF:000001">
    <property type="entry name" value="Argininosuccinate lyase"/>
    <property type="match status" value="1"/>
</dbReference>
<dbReference type="PROSITE" id="PS00163">
    <property type="entry name" value="FUMARATE_LYASES"/>
    <property type="match status" value="1"/>
</dbReference>
<keyword evidence="5 6" id="KW-0456">Lyase</keyword>
<organism evidence="9 10">
    <name type="scientific">Anaerovibrio lipolyticus</name>
    <dbReference type="NCBI Taxonomy" id="82374"/>
    <lineage>
        <taxon>Bacteria</taxon>
        <taxon>Bacillati</taxon>
        <taxon>Bacillota</taxon>
        <taxon>Negativicutes</taxon>
        <taxon>Selenomonadales</taxon>
        <taxon>Selenomonadaceae</taxon>
        <taxon>Anaerovibrio</taxon>
    </lineage>
</organism>
<dbReference type="PRINTS" id="PR00145">
    <property type="entry name" value="ARGSUCLYASE"/>
</dbReference>
<dbReference type="Gene3D" id="1.10.40.30">
    <property type="entry name" value="Fumarase/aspartase (C-terminal domain)"/>
    <property type="match status" value="1"/>
</dbReference>
<evidence type="ECO:0000256" key="6">
    <source>
        <dbReference type="HAMAP-Rule" id="MF_00006"/>
    </source>
</evidence>
<comment type="pathway">
    <text evidence="1 6">Amino-acid biosynthesis; L-arginine biosynthesis; L-arginine from L-ornithine and carbamoyl phosphate: step 3/3.</text>
</comment>
<dbReference type="Pfam" id="PF14698">
    <property type="entry name" value="ASL_C2"/>
    <property type="match status" value="1"/>
</dbReference>
<comment type="catalytic activity">
    <reaction evidence="6">
        <text>2-(N(omega)-L-arginino)succinate = fumarate + L-arginine</text>
        <dbReference type="Rhea" id="RHEA:24020"/>
        <dbReference type="ChEBI" id="CHEBI:29806"/>
        <dbReference type="ChEBI" id="CHEBI:32682"/>
        <dbReference type="ChEBI" id="CHEBI:57472"/>
        <dbReference type="EC" id="4.3.2.1"/>
    </reaction>
</comment>
<keyword evidence="4 6" id="KW-0028">Amino-acid biosynthesis</keyword>
<evidence type="ECO:0000313" key="10">
    <source>
        <dbReference type="Proteomes" id="UP000030993"/>
    </source>
</evidence>
<proteinExistence type="inferred from homology"/>
<evidence type="ECO:0000259" key="7">
    <source>
        <dbReference type="Pfam" id="PF00206"/>
    </source>
</evidence>
<dbReference type="EC" id="4.3.2.1" evidence="2 6"/>
<accession>A0A0B2K4H5</accession>
<evidence type="ECO:0000256" key="3">
    <source>
        <dbReference type="ARBA" id="ARBA00022571"/>
    </source>
</evidence>
<dbReference type="InterPro" id="IPR008948">
    <property type="entry name" value="L-Aspartase-like"/>
</dbReference>
<comment type="subcellular location">
    <subcellularLocation>
        <location evidence="6">Cytoplasm</location>
    </subcellularLocation>
</comment>
<dbReference type="GO" id="GO:0005829">
    <property type="term" value="C:cytosol"/>
    <property type="evidence" value="ECO:0007669"/>
    <property type="project" value="TreeGrafter"/>
</dbReference>
<reference evidence="9 10" key="1">
    <citation type="journal article" date="2013" name="PLoS ONE">
        <title>Identification and characterization of three novel lipases belonging to families II and V from Anaerovibrio lipolyticus 5ST.</title>
        <authorList>
            <person name="Prive F."/>
            <person name="Kaderbhai N.N."/>
            <person name="Girdwood S."/>
            <person name="Worgan H.J."/>
            <person name="Pinloche E."/>
            <person name="Scollan N.D."/>
            <person name="Huws S.A."/>
            <person name="Newbold C.J."/>
        </authorList>
    </citation>
    <scope>NUCLEOTIDE SEQUENCE [LARGE SCALE GENOMIC DNA]</scope>
    <source>
        <strain evidence="9 10">5S</strain>
    </source>
</reference>
<dbReference type="GO" id="GO:0004056">
    <property type="term" value="F:argininosuccinate lyase activity"/>
    <property type="evidence" value="ECO:0007669"/>
    <property type="project" value="UniProtKB-UniRule"/>
</dbReference>
<dbReference type="InterPro" id="IPR022761">
    <property type="entry name" value="Fumarate_lyase_N"/>
</dbReference>
<evidence type="ECO:0000259" key="8">
    <source>
        <dbReference type="Pfam" id="PF14698"/>
    </source>
</evidence>
<dbReference type="EMBL" id="JSCE01000024">
    <property type="protein sequence ID" value="KHM52982.1"/>
    <property type="molecule type" value="Genomic_DNA"/>
</dbReference>
<dbReference type="GO" id="GO:0042450">
    <property type="term" value="P:L-arginine biosynthetic process via ornithine"/>
    <property type="evidence" value="ECO:0007669"/>
    <property type="project" value="UniProtKB-UniRule"/>
</dbReference>
<dbReference type="RefSeq" id="WP_039205915.1">
    <property type="nucleotide sequence ID" value="NZ_JSCE01000024.1"/>
</dbReference>